<dbReference type="Proteomes" id="UP000235943">
    <property type="component" value="Unassembled WGS sequence"/>
</dbReference>
<comment type="caution">
    <text evidence="2">The sequence shown here is derived from an EMBL/GenBank/DDBJ whole genome shotgun (WGS) entry which is preliminary data.</text>
</comment>
<evidence type="ECO:0000259" key="1">
    <source>
        <dbReference type="Pfam" id="PF09084"/>
    </source>
</evidence>
<protein>
    <submittedName>
        <fullName evidence="2">ABC transporter substrate-binding protein</fullName>
    </submittedName>
</protein>
<dbReference type="OrthoDB" id="286202at2"/>
<dbReference type="PANTHER" id="PTHR30024:SF45">
    <property type="entry name" value="ABC TRANSPORTER SUBSTRATE-BINDING PROTEIN"/>
    <property type="match status" value="1"/>
</dbReference>
<evidence type="ECO:0000313" key="3">
    <source>
        <dbReference type="Proteomes" id="UP000235943"/>
    </source>
</evidence>
<reference evidence="2 3" key="1">
    <citation type="submission" date="2018-01" db="EMBL/GenBank/DDBJ databases">
        <title>Draft genome sequence of Streptomyces sp. 13K301.</title>
        <authorList>
            <person name="Sahin N."/>
            <person name="Saygin H."/>
            <person name="Ay H."/>
        </authorList>
    </citation>
    <scope>NUCLEOTIDE SEQUENCE [LARGE SCALE GENOMIC DNA]</scope>
    <source>
        <strain evidence="2 3">13K301</strain>
    </source>
</reference>
<organism evidence="2 3">
    <name type="scientific">Streptomyces cahuitamycinicus</name>
    <dbReference type="NCBI Taxonomy" id="2070367"/>
    <lineage>
        <taxon>Bacteria</taxon>
        <taxon>Bacillati</taxon>
        <taxon>Actinomycetota</taxon>
        <taxon>Actinomycetes</taxon>
        <taxon>Kitasatosporales</taxon>
        <taxon>Streptomycetaceae</taxon>
        <taxon>Streptomyces</taxon>
    </lineage>
</organism>
<dbReference type="EMBL" id="POUC01000123">
    <property type="protein sequence ID" value="PNG20779.1"/>
    <property type="molecule type" value="Genomic_DNA"/>
</dbReference>
<accession>A0A2N8TP60</accession>
<sequence>MHPFPHPVPRPAFPQRSRRRPVLAVLAVLGFGASACGTDTSAGSSSTVVVNIGYQSKTINTVTAGTLLRDRGTFEAKLNAIGKISGVRYKVVWQDFPSGPPLTAQMIAGKVDIGSMGDYPVLVNGSKTAEFPDARSELVAVTGYNLRGSLNQVVVPKASPAQKLSDLRGMVVSTSVGSAAHGMLVNALRKNGLSPDDVKLLNQEPAVGASALEGEQVAALSQFVPWPQLMVFRKQGRLLYDGGSNGVPTFHAVVSRKAYADDHPEVMRAFLESVRDAADHLNKNPLAAAEQVAKVTGIEPEVVYLYNGPSGLVTFDPTIKPELVAALSKNLPFLKDLGSVKNLDLDKFVNDRYLRKIYGASYDAASKSTASPSRLSGQDPVCHEPVKDPRTASEVWFSDQKSTGVAATPTCLLRRIAAHDGDVRAAYVPDAKHGTRMFASAAAWVLDPSRSANSRLLPFAVAADADSYLADHSGARGLGYEAALEAAS</sequence>
<dbReference type="InterPro" id="IPR015168">
    <property type="entry name" value="SsuA/THI5"/>
</dbReference>
<dbReference type="RefSeq" id="WP_102910161.1">
    <property type="nucleotide sequence ID" value="NZ_POUC01000123.1"/>
</dbReference>
<dbReference type="SUPFAM" id="SSF53850">
    <property type="entry name" value="Periplasmic binding protein-like II"/>
    <property type="match status" value="1"/>
</dbReference>
<proteinExistence type="predicted"/>
<feature type="domain" description="SsuA/THI5-like" evidence="1">
    <location>
        <begin position="146"/>
        <end position="287"/>
    </location>
</feature>
<dbReference type="Pfam" id="PF09084">
    <property type="entry name" value="NMT1"/>
    <property type="match status" value="1"/>
</dbReference>
<dbReference type="SUPFAM" id="SSF160387">
    <property type="entry name" value="NosL/MerB-like"/>
    <property type="match status" value="1"/>
</dbReference>
<gene>
    <name evidence="2" type="ORF">C1J00_18385</name>
</gene>
<keyword evidence="3" id="KW-1185">Reference proteome</keyword>
<dbReference type="Gene3D" id="3.40.190.10">
    <property type="entry name" value="Periplasmic binding protein-like II"/>
    <property type="match status" value="2"/>
</dbReference>
<name>A0A2N8TP60_9ACTN</name>
<dbReference type="PANTHER" id="PTHR30024">
    <property type="entry name" value="ALIPHATIC SULFONATES-BINDING PROTEIN-RELATED"/>
    <property type="match status" value="1"/>
</dbReference>
<evidence type="ECO:0000313" key="2">
    <source>
        <dbReference type="EMBL" id="PNG20779.1"/>
    </source>
</evidence>
<dbReference type="AlphaFoldDB" id="A0A2N8TP60"/>